<gene>
    <name evidence="2" type="ORF">TK50_02270</name>
</gene>
<dbReference type="OrthoDB" id="3406178at2"/>
<dbReference type="RefSeq" id="WP_043961154.1">
    <property type="nucleotide sequence ID" value="NZ_JBIAOP010000006.1"/>
</dbReference>
<feature type="transmembrane region" description="Helical" evidence="1">
    <location>
        <begin position="153"/>
        <end position="178"/>
    </location>
</feature>
<feature type="transmembrane region" description="Helical" evidence="1">
    <location>
        <begin position="102"/>
        <end position="123"/>
    </location>
</feature>
<dbReference type="GeneID" id="301303004"/>
<evidence type="ECO:0000313" key="3">
    <source>
        <dbReference type="Proteomes" id="UP000032254"/>
    </source>
</evidence>
<protein>
    <submittedName>
        <fullName evidence="2">Uncharacterized protein</fullName>
    </submittedName>
</protein>
<dbReference type="Proteomes" id="UP000032254">
    <property type="component" value="Unassembled WGS sequence"/>
</dbReference>
<dbReference type="EMBL" id="JXSX01000001">
    <property type="protein sequence ID" value="KIR64517.1"/>
    <property type="molecule type" value="Genomic_DNA"/>
</dbReference>
<name>A0A0D0V0F9_9ACTN</name>
<sequence length="203" mass="20096">MSYPDQVPARRPAAVGLAAAVLLLMAAGAVASAVAALLVLGGTVGRFRSAAAGTSAGAAEVDDAVLLLRGATIASAVVTVLVGVVLVGLAAGLLAGRPGARVATWVVCGLGALFGCCAVAALVGQRAVPLRLSADDRSAAELLGLVGDAYPEFWLAANAALSIGQALGYLVVAALLVSPSASAWFRRRHPAPAPTATPHHPPR</sequence>
<comment type="caution">
    <text evidence="2">The sequence shown here is derived from an EMBL/GenBank/DDBJ whole genome shotgun (WGS) entry which is preliminary data.</text>
</comment>
<keyword evidence="1" id="KW-0812">Transmembrane</keyword>
<keyword evidence="1" id="KW-1133">Transmembrane helix</keyword>
<keyword evidence="3" id="KW-1185">Reference proteome</keyword>
<organism evidence="2 3">
    <name type="scientific">Micromonospora haikouensis</name>
    <dbReference type="NCBI Taxonomy" id="686309"/>
    <lineage>
        <taxon>Bacteria</taxon>
        <taxon>Bacillati</taxon>
        <taxon>Actinomycetota</taxon>
        <taxon>Actinomycetes</taxon>
        <taxon>Micromonosporales</taxon>
        <taxon>Micromonosporaceae</taxon>
        <taxon>Micromonospora</taxon>
    </lineage>
</organism>
<evidence type="ECO:0000256" key="1">
    <source>
        <dbReference type="SAM" id="Phobius"/>
    </source>
</evidence>
<dbReference type="AlphaFoldDB" id="A0A0D0V0F9"/>
<feature type="transmembrane region" description="Helical" evidence="1">
    <location>
        <begin position="73"/>
        <end position="95"/>
    </location>
</feature>
<proteinExistence type="predicted"/>
<reference evidence="2 3" key="1">
    <citation type="submission" date="2015-01" db="EMBL/GenBank/DDBJ databases">
        <title>Sequencing and annotation of Micromonospora carbonacea strain JXNU-1 genome.</title>
        <authorList>
            <person name="Long Z."/>
            <person name="Huang Y."/>
            <person name="Jiang Y."/>
        </authorList>
    </citation>
    <scope>NUCLEOTIDE SEQUENCE [LARGE SCALE GENOMIC DNA]</scope>
    <source>
        <strain evidence="2 3">JXNU-1</strain>
    </source>
</reference>
<keyword evidence="1" id="KW-0472">Membrane</keyword>
<accession>A0A0D0V0F9</accession>
<evidence type="ECO:0000313" key="2">
    <source>
        <dbReference type="EMBL" id="KIR64517.1"/>
    </source>
</evidence>
<dbReference type="PATRIC" id="fig|47853.6.peg.491"/>